<name>G2H2M8_9ENTR</name>
<keyword evidence="3" id="KW-1277">Toxin-antitoxin system</keyword>
<evidence type="ECO:0000256" key="2">
    <source>
        <dbReference type="ARBA" id="ARBA00017940"/>
    </source>
</evidence>
<dbReference type="Gene3D" id="6.10.10.120">
    <property type="entry name" value="Antitoxin ParD1-like"/>
    <property type="match status" value="1"/>
</dbReference>
<dbReference type="NCBIfam" id="TIGR02606">
    <property type="entry name" value="antidote_CC2985"/>
    <property type="match status" value="1"/>
</dbReference>
<dbReference type="Proteomes" id="UP000004116">
    <property type="component" value="Unassembled WGS sequence"/>
</dbReference>
<comment type="caution">
    <text evidence="5">The sequence shown here is derived from an EMBL/GenBank/DDBJ whole genome shotgun (WGS) entry which is preliminary data.</text>
</comment>
<dbReference type="SUPFAM" id="SSF47598">
    <property type="entry name" value="Ribbon-helix-helix"/>
    <property type="match status" value="1"/>
</dbReference>
<protein>
    <recommendedName>
        <fullName evidence="2">Antitoxin ParD</fullName>
    </recommendedName>
</protein>
<dbReference type="Pfam" id="PF03693">
    <property type="entry name" value="ParD_antitoxin"/>
    <property type="match status" value="1"/>
</dbReference>
<dbReference type="InterPro" id="IPR010985">
    <property type="entry name" value="Ribbon_hlx_hlx"/>
</dbReference>
<dbReference type="CDD" id="cd22231">
    <property type="entry name" value="RHH_NikR_HicB-like"/>
    <property type="match status" value="1"/>
</dbReference>
<proteinExistence type="inferred from homology"/>
<keyword evidence="6" id="KW-1185">Reference proteome</keyword>
<dbReference type="PANTHER" id="PTHR36582:SF2">
    <property type="entry name" value="ANTITOXIN PARD"/>
    <property type="match status" value="1"/>
</dbReference>
<dbReference type="OrthoDB" id="9815501at2"/>
<evidence type="ECO:0000256" key="1">
    <source>
        <dbReference type="ARBA" id="ARBA00008580"/>
    </source>
</evidence>
<dbReference type="GO" id="GO:0006355">
    <property type="term" value="P:regulation of DNA-templated transcription"/>
    <property type="evidence" value="ECO:0007669"/>
    <property type="project" value="InterPro"/>
</dbReference>
<evidence type="ECO:0000313" key="6">
    <source>
        <dbReference type="Proteomes" id="UP000004116"/>
    </source>
</evidence>
<dbReference type="GO" id="GO:0003677">
    <property type="term" value="F:DNA binding"/>
    <property type="evidence" value="ECO:0007669"/>
    <property type="project" value="UniProtKB-KW"/>
</dbReference>
<evidence type="ECO:0000256" key="4">
    <source>
        <dbReference type="ARBA" id="ARBA00037106"/>
    </source>
</evidence>
<dbReference type="EMBL" id="AGCA01000558">
    <property type="protein sequence ID" value="EGY27752.1"/>
    <property type="molecule type" value="Genomic_DNA"/>
</dbReference>
<accession>G2H2M8</accession>
<dbReference type="InterPro" id="IPR022789">
    <property type="entry name" value="ParD"/>
</dbReference>
<comment type="similarity">
    <text evidence="1">Belongs to the ParD antitoxin family.</text>
</comment>
<comment type="function">
    <text evidence="4">Antitoxin component of a type II toxin-antitoxin (TA) system. Neutralizes the effect of toxin ParE.</text>
</comment>
<gene>
    <name evidence="5" type="ORF">Rin_00023360</name>
</gene>
<keyword evidence="5" id="KW-0238">DNA-binding</keyword>
<dbReference type="PANTHER" id="PTHR36582">
    <property type="entry name" value="ANTITOXIN PARD"/>
    <property type="match status" value="1"/>
</dbReference>
<dbReference type="PATRIC" id="fig|1005043.3.peg.2142"/>
<dbReference type="RefSeq" id="WP_006707949.1">
    <property type="nucleotide sequence ID" value="NZ_AGCA01000558.1"/>
</dbReference>
<reference evidence="5 6" key="1">
    <citation type="journal article" date="2012" name="Genome Res.">
        <title>Genomic basis of endosymbiont-conferred protection against an insect parasitoid.</title>
        <authorList>
            <person name="Hansen A.K."/>
            <person name="Vorburger C."/>
            <person name="Moran N.A."/>
        </authorList>
    </citation>
    <scope>NUCLEOTIDE SEQUENCE [LARGE SCALE GENOMIC DNA]</scope>
    <source>
        <strain evidence="6">R5.15</strain>
    </source>
</reference>
<evidence type="ECO:0000256" key="3">
    <source>
        <dbReference type="ARBA" id="ARBA00022649"/>
    </source>
</evidence>
<dbReference type="AlphaFoldDB" id="G2H2M8"/>
<dbReference type="InterPro" id="IPR038296">
    <property type="entry name" value="ParD_sf"/>
</dbReference>
<organism evidence="5 6">
    <name type="scientific">Candidatus Regiella insecticola 5.15</name>
    <dbReference type="NCBI Taxonomy" id="1005043"/>
    <lineage>
        <taxon>Bacteria</taxon>
        <taxon>Pseudomonadati</taxon>
        <taxon>Pseudomonadota</taxon>
        <taxon>Gammaproteobacteria</taxon>
        <taxon>Enterobacterales</taxon>
        <taxon>Enterobacteriaceae</taxon>
        <taxon>aphid secondary symbionts</taxon>
        <taxon>Candidatus Regiella</taxon>
    </lineage>
</organism>
<sequence>MPTSVALSPHFEEFIQKQINSGRYNNVSEVIRAGLRELEDQAQAKKLEALQSAVTRGINSGEGVPAEEVFKQLRHKYQQMSENGRK</sequence>
<evidence type="ECO:0000313" key="5">
    <source>
        <dbReference type="EMBL" id="EGY27752.1"/>
    </source>
</evidence>